<organism evidence="2 3">
    <name type="scientific">Strongyloides stercoralis</name>
    <name type="common">Threadworm</name>
    <dbReference type="NCBI Taxonomy" id="6248"/>
    <lineage>
        <taxon>Eukaryota</taxon>
        <taxon>Metazoa</taxon>
        <taxon>Ecdysozoa</taxon>
        <taxon>Nematoda</taxon>
        <taxon>Chromadorea</taxon>
        <taxon>Rhabditida</taxon>
        <taxon>Tylenchina</taxon>
        <taxon>Panagrolaimomorpha</taxon>
        <taxon>Strongyloidoidea</taxon>
        <taxon>Strongyloididae</taxon>
        <taxon>Strongyloides</taxon>
    </lineage>
</organism>
<evidence type="ECO:0000313" key="2">
    <source>
        <dbReference type="Proteomes" id="UP000035681"/>
    </source>
</evidence>
<name>A0AAF5DJV9_STRER</name>
<feature type="compositionally biased region" description="Basic and acidic residues" evidence="1">
    <location>
        <begin position="50"/>
        <end position="96"/>
    </location>
</feature>
<dbReference type="WBParaSite" id="TCONS_00013525.p1">
    <property type="protein sequence ID" value="TCONS_00013525.p1"/>
    <property type="gene ID" value="XLOC_008262"/>
</dbReference>
<reference evidence="3" key="1">
    <citation type="submission" date="2024-02" db="UniProtKB">
        <authorList>
            <consortium name="WormBaseParasite"/>
        </authorList>
    </citation>
    <scope>IDENTIFICATION</scope>
</reference>
<accession>A0AAF5DJV9</accession>
<feature type="region of interest" description="Disordered" evidence="1">
    <location>
        <begin position="46"/>
        <end position="108"/>
    </location>
</feature>
<dbReference type="AlphaFoldDB" id="A0AAF5DJV9"/>
<sequence length="151" mass="17263">YSKTKIQVRILKKVWVKSIGGPTYVSSGTFLLSHVPKTVLTHIPTPVLRSHKETSLERKGGRRKGSEGGREKKESGKEKGEHEKGEGKREREEEKGKKARKRRGKGKKHTDNIFFLAYPTKLASFTHFVYAKYAKNVCTYTQKKHFLTCTN</sequence>
<keyword evidence="2" id="KW-1185">Reference proteome</keyword>
<evidence type="ECO:0000256" key="1">
    <source>
        <dbReference type="SAM" id="MobiDB-lite"/>
    </source>
</evidence>
<protein>
    <submittedName>
        <fullName evidence="3">Uncharacterized protein</fullName>
    </submittedName>
</protein>
<evidence type="ECO:0000313" key="3">
    <source>
        <dbReference type="WBParaSite" id="TCONS_00013525.p1"/>
    </source>
</evidence>
<feature type="compositionally biased region" description="Basic residues" evidence="1">
    <location>
        <begin position="97"/>
        <end position="108"/>
    </location>
</feature>
<dbReference type="Proteomes" id="UP000035681">
    <property type="component" value="Unplaced"/>
</dbReference>
<proteinExistence type="predicted"/>